<comment type="caution">
    <text evidence="1">The sequence shown here is derived from an EMBL/GenBank/DDBJ whole genome shotgun (WGS) entry which is preliminary data.</text>
</comment>
<name>A0A9W6GE29_9BACT</name>
<protein>
    <submittedName>
        <fullName evidence="1">Uncharacterized protein</fullName>
    </submittedName>
</protein>
<sequence length="120" mass="14159">MSLNDKQLNEILETVEQNFICLRCAECCYQWAVPLPDGRKKAENQECPYLVNISKNGNQWTEAFCKIYESRPDVCRNFKISFATICPIGLWKWLKIKEKNPDIDIPERVRNVLEFIKNFI</sequence>
<evidence type="ECO:0000313" key="2">
    <source>
        <dbReference type="Proteomes" id="UP001144297"/>
    </source>
</evidence>
<accession>A0A9W6GE29</accession>
<dbReference type="EMBL" id="BSDX01000001">
    <property type="protein sequence ID" value="GLI53589.1"/>
    <property type="molecule type" value="Genomic_DNA"/>
</dbReference>
<evidence type="ECO:0000313" key="1">
    <source>
        <dbReference type="EMBL" id="GLI53589.1"/>
    </source>
</evidence>
<organism evidence="1 2">
    <name type="scientific">Thermodesulfovibrio yellowstonii</name>
    <dbReference type="NCBI Taxonomy" id="28262"/>
    <lineage>
        <taxon>Bacteria</taxon>
        <taxon>Pseudomonadati</taxon>
        <taxon>Nitrospirota</taxon>
        <taxon>Thermodesulfovibrionia</taxon>
        <taxon>Thermodesulfovibrionales</taxon>
        <taxon>Thermodesulfovibrionaceae</taxon>
        <taxon>Thermodesulfovibrio</taxon>
    </lineage>
</organism>
<dbReference type="AlphaFoldDB" id="A0A9W6GE29"/>
<gene>
    <name evidence="1" type="ORF">TISLANDTSLP1_12820</name>
</gene>
<keyword evidence="2" id="KW-1185">Reference proteome</keyword>
<reference evidence="1" key="1">
    <citation type="submission" date="2022-12" db="EMBL/GenBank/DDBJ databases">
        <title>Reference genome sequencing for broad-spectrum identification of bacterial and archaeal isolates by mass spectrometry.</title>
        <authorList>
            <person name="Sekiguchi Y."/>
            <person name="Tourlousse D.M."/>
        </authorList>
    </citation>
    <scope>NUCLEOTIDE SEQUENCE</scope>
    <source>
        <strain evidence="1">TSL-P1</strain>
    </source>
</reference>
<dbReference type="Proteomes" id="UP001144297">
    <property type="component" value="Unassembled WGS sequence"/>
</dbReference>
<proteinExistence type="predicted"/>